<protein>
    <recommendedName>
        <fullName evidence="1">Sacsin/Nov domain-containing protein</fullName>
    </recommendedName>
</protein>
<proteinExistence type="predicted"/>
<dbReference type="EMBL" id="JAGGNH010000005">
    <property type="protein sequence ID" value="KAJ0973559.1"/>
    <property type="molecule type" value="Genomic_DNA"/>
</dbReference>
<evidence type="ECO:0000313" key="2">
    <source>
        <dbReference type="EMBL" id="KAJ0973559.1"/>
    </source>
</evidence>
<dbReference type="Pfam" id="PF25794">
    <property type="entry name" value="SACS"/>
    <property type="match status" value="2"/>
</dbReference>
<feature type="domain" description="Sacsin/Nov" evidence="1">
    <location>
        <begin position="212"/>
        <end position="308"/>
    </location>
</feature>
<dbReference type="Gene3D" id="3.30.565.10">
    <property type="entry name" value="Histidine kinase-like ATPase, C-terminal domain"/>
    <property type="match status" value="2"/>
</dbReference>
<evidence type="ECO:0000313" key="3">
    <source>
        <dbReference type="Proteomes" id="UP001085076"/>
    </source>
</evidence>
<reference evidence="2" key="1">
    <citation type="submission" date="2021-03" db="EMBL/GenBank/DDBJ databases">
        <authorList>
            <person name="Li Z."/>
            <person name="Yang C."/>
        </authorList>
    </citation>
    <scope>NUCLEOTIDE SEQUENCE</scope>
    <source>
        <strain evidence="2">Dzin_1.0</strain>
        <tissue evidence="2">Leaf</tissue>
    </source>
</reference>
<dbReference type="PANTHER" id="PTHR32387">
    <property type="entry name" value="WU:FJ29H11"/>
    <property type="match status" value="1"/>
</dbReference>
<dbReference type="NCBIfam" id="NF047352">
    <property type="entry name" value="P_loop_sacsin"/>
    <property type="match status" value="1"/>
</dbReference>
<comment type="caution">
    <text evidence="2">The sequence shown here is derived from an EMBL/GenBank/DDBJ whole genome shotgun (WGS) entry which is preliminary data.</text>
</comment>
<feature type="domain" description="Sacsin/Nov" evidence="1">
    <location>
        <begin position="1090"/>
        <end position="1146"/>
    </location>
</feature>
<dbReference type="PANTHER" id="PTHR32387:SF11">
    <property type="entry name" value="PROTEIN NO VEIN C-TERMINAL DOMAIN-CONTAINING PROTEIN"/>
    <property type="match status" value="1"/>
</dbReference>
<dbReference type="SUPFAM" id="SSF55874">
    <property type="entry name" value="ATPase domain of HSP90 chaperone/DNA topoisomerase II/histidine kinase"/>
    <property type="match status" value="2"/>
</dbReference>
<gene>
    <name evidence="2" type="ORF">J5N97_021518</name>
</gene>
<dbReference type="InterPro" id="IPR058210">
    <property type="entry name" value="SACS/Nov_dom"/>
</dbReference>
<keyword evidence="3" id="KW-1185">Reference proteome</keyword>
<dbReference type="Proteomes" id="UP001085076">
    <property type="component" value="Miscellaneous, Linkage group lg05"/>
</dbReference>
<accession>A0A9D5CIL2</accession>
<sequence length="1168" mass="133417">MWEPRVTDKALPHSNMECHAHHQVNVSPMTTDYDDIILYVEEDVACHVTHHQNVALHKDDNMRSMLTHQHDVAHHVITRDDVVDHVLEGVDVASHFSKHGDMASHVSSILAEARMEARHMDQLTDWAKEKFTDVSQDSREEPLEILKSIEFVRPENSCMASPEMVYAAKKHIEAIRRTRFSIGEAVPSTETILLLSAADHFAREFGNYGFNFVWELIQNAEDNKYPSGVKPYLEFLVIQKDITHTGAPQTLVVTSNEVGFSKQDMDAICSIGVSTKRGRRNEGFIGERGFGFKSVFQVSNQPHIISNGYQIRFTSVLPNIECPILMAPEWNDSEITIADIKGVCGSQDRLPNTIIILPLRTGYYEFVRNEFARTHNEHLLFLSKLERITMQIDDGYSWPQTPAFFKKLDRKTDEPHTCSIHSDLYMAKLSVLHTCDSHSCDYYIYRQKFPVTTEKKIDGREDVENMLVSIAFPLGERLSEEFPCNVFSYFPTMIMGMFRFLIHSDFVLTPSMEINFDSKWNKWVFDCVPTAFVNAILAFVNTGNKRETLVGLFLRKHLPFEAYSISNHKDAKVMNSIIKSIERKLKALPIVPCHTIPGGDVRYEKPRDVRRIFPAFRKLLHSLKNANVHLDGMQPGEKSLFFEPLDNERDGKVFQYHGVGAPDSDPDWYGKFIQDCRIVPQLSEELYLTFLCFIASNWNIFGKCNVAEIPLVKYIAEDGIVKLCSINALRKGKLRVCFSMNTQEHGWLIKCNQKFGFPSNLYLLPIEIQEGITTHKSRYFLCAWLLLHVMVSNVTVQEYGNFIIEYLAEKNSNLNAAILLPHFLHKSMENKFLWESQVFELCHKMPIVDGSGTLHAERTATLVPENGSKWMKLFGWNPFAENKYIALGGNAYDKFSERANFMNFLCKYTKAVDLPEISPPNVRLPITCCQLSAEQAFLLLDWIKFLREKATKLPELFIQSIRNGKWMKNTINGFSSPTQCVLFGPQGNSCGSSGDLLFPIDEHFYENRINMYKDELKLIGVNMICSKETWELYVAAQRLADKIYNHGFNFVSELIQIAEENTYPSGVRPFLELKVTPRDITFSGSLQTLIVASNDVGFSEHDIDAICSIGKSTKRRRHDGLIGQRGIGFKSVLEISQKPYIFSNGYQITFTEAPGHSVQSPLFLNGWI</sequence>
<evidence type="ECO:0000259" key="1">
    <source>
        <dbReference type="Pfam" id="PF25794"/>
    </source>
</evidence>
<dbReference type="AlphaFoldDB" id="A0A9D5CIL2"/>
<dbReference type="InterPro" id="IPR036890">
    <property type="entry name" value="HATPase_C_sf"/>
</dbReference>
<dbReference type="InterPro" id="IPR052957">
    <property type="entry name" value="Auxin_embryo_med"/>
</dbReference>
<organism evidence="2 3">
    <name type="scientific">Dioscorea zingiberensis</name>
    <dbReference type="NCBI Taxonomy" id="325984"/>
    <lineage>
        <taxon>Eukaryota</taxon>
        <taxon>Viridiplantae</taxon>
        <taxon>Streptophyta</taxon>
        <taxon>Embryophyta</taxon>
        <taxon>Tracheophyta</taxon>
        <taxon>Spermatophyta</taxon>
        <taxon>Magnoliopsida</taxon>
        <taxon>Liliopsida</taxon>
        <taxon>Dioscoreales</taxon>
        <taxon>Dioscoreaceae</taxon>
        <taxon>Dioscorea</taxon>
    </lineage>
</organism>
<name>A0A9D5CIL2_9LILI</name>
<reference evidence="2" key="2">
    <citation type="journal article" date="2022" name="Hortic Res">
        <title>The genome of Dioscorea zingiberensis sheds light on the biosynthesis, origin and evolution of the medicinally important diosgenin saponins.</title>
        <authorList>
            <person name="Li Y."/>
            <person name="Tan C."/>
            <person name="Li Z."/>
            <person name="Guo J."/>
            <person name="Li S."/>
            <person name="Chen X."/>
            <person name="Wang C."/>
            <person name="Dai X."/>
            <person name="Yang H."/>
            <person name="Song W."/>
            <person name="Hou L."/>
            <person name="Xu J."/>
            <person name="Tong Z."/>
            <person name="Xu A."/>
            <person name="Yuan X."/>
            <person name="Wang W."/>
            <person name="Yang Q."/>
            <person name="Chen L."/>
            <person name="Sun Z."/>
            <person name="Wang K."/>
            <person name="Pan B."/>
            <person name="Chen J."/>
            <person name="Bao Y."/>
            <person name="Liu F."/>
            <person name="Qi X."/>
            <person name="Gang D.R."/>
            <person name="Wen J."/>
            <person name="Li J."/>
        </authorList>
    </citation>
    <scope>NUCLEOTIDE SEQUENCE</scope>
    <source>
        <strain evidence="2">Dzin_1.0</strain>
    </source>
</reference>
<dbReference type="OrthoDB" id="1262810at2759"/>